<name>A0ABV8MSB3_9NEIS</name>
<keyword evidence="1" id="KW-0812">Transmembrane</keyword>
<feature type="transmembrane region" description="Helical" evidence="1">
    <location>
        <begin position="48"/>
        <end position="70"/>
    </location>
</feature>
<dbReference type="RefSeq" id="WP_378166725.1">
    <property type="nucleotide sequence ID" value="NZ_JBHSBU010000001.1"/>
</dbReference>
<dbReference type="EMBL" id="JBHSBU010000001">
    <property type="protein sequence ID" value="MFC4161133.1"/>
    <property type="molecule type" value="Genomic_DNA"/>
</dbReference>
<dbReference type="InterPro" id="IPR051311">
    <property type="entry name" value="DedA_domain"/>
</dbReference>
<accession>A0ABV8MSB3</accession>
<gene>
    <name evidence="2" type="ORF">ACFOW7_17485</name>
</gene>
<comment type="caution">
    <text evidence="2">The sequence shown here is derived from an EMBL/GenBank/DDBJ whole genome shotgun (WGS) entry which is preliminary data.</text>
</comment>
<protein>
    <submittedName>
        <fullName evidence="2">YqaA family protein</fullName>
    </submittedName>
</protein>
<evidence type="ECO:0000256" key="1">
    <source>
        <dbReference type="SAM" id="Phobius"/>
    </source>
</evidence>
<feature type="transmembrane region" description="Helical" evidence="1">
    <location>
        <begin position="91"/>
        <end position="114"/>
    </location>
</feature>
<reference evidence="3" key="1">
    <citation type="journal article" date="2019" name="Int. J. Syst. Evol. Microbiol.">
        <title>The Global Catalogue of Microorganisms (GCM) 10K type strain sequencing project: providing services to taxonomists for standard genome sequencing and annotation.</title>
        <authorList>
            <consortium name="The Broad Institute Genomics Platform"/>
            <consortium name="The Broad Institute Genome Sequencing Center for Infectious Disease"/>
            <person name="Wu L."/>
            <person name="Ma J."/>
        </authorList>
    </citation>
    <scope>NUCLEOTIDE SEQUENCE [LARGE SCALE GENOMIC DNA]</scope>
    <source>
        <strain evidence="3">LMG 29894</strain>
    </source>
</reference>
<dbReference type="Proteomes" id="UP001595791">
    <property type="component" value="Unassembled WGS sequence"/>
</dbReference>
<evidence type="ECO:0000313" key="2">
    <source>
        <dbReference type="EMBL" id="MFC4161133.1"/>
    </source>
</evidence>
<dbReference type="PANTHER" id="PTHR42709">
    <property type="entry name" value="ALKALINE PHOSPHATASE LIKE PROTEIN"/>
    <property type="match status" value="1"/>
</dbReference>
<keyword evidence="1" id="KW-0472">Membrane</keyword>
<evidence type="ECO:0000313" key="3">
    <source>
        <dbReference type="Proteomes" id="UP001595791"/>
    </source>
</evidence>
<proteinExistence type="predicted"/>
<sequence>MDSWLLPLLQGPWALLALFGSAFLSATILPGNSELALATLVHWVPAQLWPGVAVATFGNTLGSLTSYWLGGRLAAHPDGRATVWLRRWGSPVLLLSWLPLIGDGFCLAAGWARLPIIHCAAYIFVGKLLRYLLIVAPFFYLGAI</sequence>
<keyword evidence="1" id="KW-1133">Transmembrane helix</keyword>
<feature type="transmembrane region" description="Helical" evidence="1">
    <location>
        <begin position="120"/>
        <end position="141"/>
    </location>
</feature>
<organism evidence="2 3">
    <name type="scientific">Chitinimonas lacunae</name>
    <dbReference type="NCBI Taxonomy" id="1963018"/>
    <lineage>
        <taxon>Bacteria</taxon>
        <taxon>Pseudomonadati</taxon>
        <taxon>Pseudomonadota</taxon>
        <taxon>Betaproteobacteria</taxon>
        <taxon>Neisseriales</taxon>
        <taxon>Chitinibacteraceae</taxon>
        <taxon>Chitinimonas</taxon>
    </lineage>
</organism>
<dbReference type="PANTHER" id="PTHR42709:SF4">
    <property type="entry name" value="INNER MEMBRANE PROTEIN YQAA"/>
    <property type="match status" value="1"/>
</dbReference>
<keyword evidence="3" id="KW-1185">Reference proteome</keyword>